<comment type="function">
    <text evidence="12">Catalyzes the oxidation of 5,10-methylenetetrahydrofolate to 5,10-methenyltetrahydrofolate and then the hydrolysis of 5,10-methenyltetrahydrofolate to 10-formyltetrahydrofolate.</text>
</comment>
<dbReference type="Pfam" id="PF02882">
    <property type="entry name" value="THF_DHG_CYH_C"/>
    <property type="match status" value="1"/>
</dbReference>
<evidence type="ECO:0000256" key="10">
    <source>
        <dbReference type="ARBA" id="ARBA00023167"/>
    </source>
</evidence>
<organism evidence="15 16">
    <name type="scientific">Clostridium acidisoli DSM 12555</name>
    <dbReference type="NCBI Taxonomy" id="1121291"/>
    <lineage>
        <taxon>Bacteria</taxon>
        <taxon>Bacillati</taxon>
        <taxon>Bacillota</taxon>
        <taxon>Clostridia</taxon>
        <taxon>Eubacteriales</taxon>
        <taxon>Clostridiaceae</taxon>
        <taxon>Clostridium</taxon>
    </lineage>
</organism>
<dbReference type="PANTHER" id="PTHR48099">
    <property type="entry name" value="C-1-TETRAHYDROFOLATE SYNTHASE, CYTOPLASMIC-RELATED"/>
    <property type="match status" value="1"/>
</dbReference>
<dbReference type="InterPro" id="IPR000672">
    <property type="entry name" value="THF_DH/CycHdrlase"/>
</dbReference>
<dbReference type="CDD" id="cd01080">
    <property type="entry name" value="NAD_bind_m-THF_DH_Cyclohyd"/>
    <property type="match status" value="1"/>
</dbReference>
<feature type="binding site" evidence="12">
    <location>
        <begin position="165"/>
        <end position="167"/>
    </location>
    <ligand>
        <name>NADP(+)</name>
        <dbReference type="ChEBI" id="CHEBI:58349"/>
    </ligand>
</feature>
<dbReference type="GO" id="GO:0006164">
    <property type="term" value="P:purine nucleotide biosynthetic process"/>
    <property type="evidence" value="ECO:0007669"/>
    <property type="project" value="UniProtKB-KW"/>
</dbReference>
<dbReference type="FunFam" id="3.40.50.720:FF:000006">
    <property type="entry name" value="Bifunctional protein FolD"/>
    <property type="match status" value="1"/>
</dbReference>
<dbReference type="NCBIfam" id="NF010769">
    <property type="entry name" value="PRK14172.1"/>
    <property type="match status" value="1"/>
</dbReference>
<keyword evidence="4 12" id="KW-0028">Amino-acid biosynthesis</keyword>
<dbReference type="Proteomes" id="UP000192468">
    <property type="component" value="Unassembled WGS sequence"/>
</dbReference>
<dbReference type="AlphaFoldDB" id="A0A1W1X0R6"/>
<dbReference type="InterPro" id="IPR020631">
    <property type="entry name" value="THF_DH/CycHdrlase_NAD-bd_dom"/>
</dbReference>
<reference evidence="15 16" key="1">
    <citation type="submission" date="2017-04" db="EMBL/GenBank/DDBJ databases">
        <authorList>
            <person name="Afonso C.L."/>
            <person name="Miller P.J."/>
            <person name="Scott M.A."/>
            <person name="Spackman E."/>
            <person name="Goraichik I."/>
            <person name="Dimitrov K.M."/>
            <person name="Suarez D.L."/>
            <person name="Swayne D.E."/>
        </authorList>
    </citation>
    <scope>NUCLEOTIDE SEQUENCE [LARGE SCALE GENOMIC DNA]</scope>
    <source>
        <strain evidence="15 16">DSM 12555</strain>
    </source>
</reference>
<evidence type="ECO:0000256" key="9">
    <source>
        <dbReference type="ARBA" id="ARBA00023102"/>
    </source>
</evidence>
<evidence type="ECO:0000256" key="4">
    <source>
        <dbReference type="ARBA" id="ARBA00022605"/>
    </source>
</evidence>
<dbReference type="PANTHER" id="PTHR48099:SF5">
    <property type="entry name" value="C-1-TETRAHYDROFOLATE SYNTHASE, CYTOPLASMIC"/>
    <property type="match status" value="1"/>
</dbReference>
<evidence type="ECO:0000313" key="16">
    <source>
        <dbReference type="Proteomes" id="UP000192468"/>
    </source>
</evidence>
<dbReference type="OrthoDB" id="9803580at2"/>
<keyword evidence="5 12" id="KW-0658">Purine biosynthesis</keyword>
<keyword evidence="7 12" id="KW-0521">NADP</keyword>
<dbReference type="InterPro" id="IPR046346">
    <property type="entry name" value="Aminoacid_DH-like_N_sf"/>
</dbReference>
<evidence type="ECO:0000256" key="7">
    <source>
        <dbReference type="ARBA" id="ARBA00022857"/>
    </source>
</evidence>
<keyword evidence="16" id="KW-1185">Reference proteome</keyword>
<dbReference type="SUPFAM" id="SSF53223">
    <property type="entry name" value="Aminoacid dehydrogenase-like, N-terminal domain"/>
    <property type="match status" value="1"/>
</dbReference>
<keyword evidence="6 12" id="KW-0378">Hydrolase</keyword>
<dbReference type="STRING" id="1121291.SAMN02745134_00370"/>
<dbReference type="UniPathway" id="UPA00193"/>
<dbReference type="FunFam" id="3.40.50.10860:FF:000005">
    <property type="entry name" value="C-1-tetrahydrofolate synthase, cytoplasmic, putative"/>
    <property type="match status" value="1"/>
</dbReference>
<dbReference type="GO" id="GO:0035999">
    <property type="term" value="P:tetrahydrofolate interconversion"/>
    <property type="evidence" value="ECO:0007669"/>
    <property type="project" value="UniProtKB-UniRule"/>
</dbReference>
<evidence type="ECO:0000256" key="1">
    <source>
        <dbReference type="ARBA" id="ARBA00004777"/>
    </source>
</evidence>
<comment type="similarity">
    <text evidence="12">Belongs to the tetrahydrofolate dehydrogenase/cyclohydrolase family.</text>
</comment>
<protein>
    <recommendedName>
        <fullName evidence="12">Bifunctional protein FolD</fullName>
    </recommendedName>
    <domain>
        <recommendedName>
            <fullName evidence="12">Methylenetetrahydrofolate dehydrogenase</fullName>
            <ecNumber evidence="12">1.5.1.5</ecNumber>
        </recommendedName>
    </domain>
    <domain>
        <recommendedName>
            <fullName evidence="12">Methenyltetrahydrofolate cyclohydrolase</fullName>
            <ecNumber evidence="12">3.5.4.9</ecNumber>
        </recommendedName>
    </domain>
</protein>
<comment type="subunit">
    <text evidence="2 12">Homodimer.</text>
</comment>
<keyword evidence="10 12" id="KW-0486">Methionine biosynthesis</keyword>
<dbReference type="GO" id="GO:0000105">
    <property type="term" value="P:L-histidine biosynthetic process"/>
    <property type="evidence" value="ECO:0007669"/>
    <property type="project" value="UniProtKB-KW"/>
</dbReference>
<keyword evidence="3 12" id="KW-0554">One-carbon metabolism</keyword>
<comment type="caution">
    <text evidence="12">Lacks conserved residue(s) required for the propagation of feature annotation.</text>
</comment>
<dbReference type="EMBL" id="FWXH01000002">
    <property type="protein sequence ID" value="SMC17549.1"/>
    <property type="molecule type" value="Genomic_DNA"/>
</dbReference>
<name>A0A1W1X0R6_9CLOT</name>
<keyword evidence="11 12" id="KW-0511">Multifunctional enzyme</keyword>
<proteinExistence type="inferred from homology"/>
<dbReference type="Gene3D" id="3.40.50.720">
    <property type="entry name" value="NAD(P)-binding Rossmann-like Domain"/>
    <property type="match status" value="1"/>
</dbReference>
<dbReference type="Pfam" id="PF00763">
    <property type="entry name" value="THF_DHG_CYH"/>
    <property type="match status" value="1"/>
</dbReference>
<dbReference type="EC" id="3.5.4.9" evidence="12"/>
<comment type="catalytic activity">
    <reaction evidence="12">
        <text>(6R)-5,10-methylene-5,6,7,8-tetrahydrofolate + NADP(+) = (6R)-5,10-methenyltetrahydrofolate + NADPH</text>
        <dbReference type="Rhea" id="RHEA:22812"/>
        <dbReference type="ChEBI" id="CHEBI:15636"/>
        <dbReference type="ChEBI" id="CHEBI:57455"/>
        <dbReference type="ChEBI" id="CHEBI:57783"/>
        <dbReference type="ChEBI" id="CHEBI:58349"/>
        <dbReference type="EC" id="1.5.1.5"/>
    </reaction>
</comment>
<evidence type="ECO:0000256" key="3">
    <source>
        <dbReference type="ARBA" id="ARBA00022563"/>
    </source>
</evidence>
<dbReference type="PRINTS" id="PR00085">
    <property type="entry name" value="THFDHDRGNASE"/>
</dbReference>
<dbReference type="GO" id="GO:0004477">
    <property type="term" value="F:methenyltetrahydrofolate cyclohydrolase activity"/>
    <property type="evidence" value="ECO:0007669"/>
    <property type="project" value="UniProtKB-UniRule"/>
</dbReference>
<dbReference type="InterPro" id="IPR036291">
    <property type="entry name" value="NAD(P)-bd_dom_sf"/>
</dbReference>
<dbReference type="Gene3D" id="3.40.50.10860">
    <property type="entry name" value="Leucine Dehydrogenase, chain A, domain 1"/>
    <property type="match status" value="1"/>
</dbReference>
<dbReference type="RefSeq" id="WP_084113559.1">
    <property type="nucleotide sequence ID" value="NZ_FWXH01000002.1"/>
</dbReference>
<sequence>MGKIIEGKLIAEVFRNNIKNFAKENYSKGIRVPKLAIVMVGDDGGSTFYVRNAKKLSENLGLDCEVFHFDKDTSEESVVDTIKELNIRKDVDGIMMQLPLPDKFNEKYIISKISHKKDIDGLTDVNIGRFYSGEKCFIPCTPKGIMELIKSTGVDITGKNAVVVGRSNIVGKPIAQLLLDEHATVTICHSKTENLMRICSRADILVCAVGKPGFINEDFVKEGAIVIDVGTTMVDGKLKGDVVFEEVLKKSAFATPVPGGVGAVTTTMLLKNTCEAFEKNVR</sequence>
<evidence type="ECO:0000256" key="8">
    <source>
        <dbReference type="ARBA" id="ARBA00023002"/>
    </source>
</evidence>
<dbReference type="GO" id="GO:0009086">
    <property type="term" value="P:methionine biosynthetic process"/>
    <property type="evidence" value="ECO:0007669"/>
    <property type="project" value="UniProtKB-KW"/>
</dbReference>
<dbReference type="GO" id="GO:0005829">
    <property type="term" value="C:cytosol"/>
    <property type="evidence" value="ECO:0007669"/>
    <property type="project" value="TreeGrafter"/>
</dbReference>
<evidence type="ECO:0000256" key="2">
    <source>
        <dbReference type="ARBA" id="ARBA00011738"/>
    </source>
</evidence>
<comment type="catalytic activity">
    <reaction evidence="12">
        <text>(6R)-5,10-methenyltetrahydrofolate + H2O = (6R)-10-formyltetrahydrofolate + H(+)</text>
        <dbReference type="Rhea" id="RHEA:23700"/>
        <dbReference type="ChEBI" id="CHEBI:15377"/>
        <dbReference type="ChEBI" id="CHEBI:15378"/>
        <dbReference type="ChEBI" id="CHEBI:57455"/>
        <dbReference type="ChEBI" id="CHEBI:195366"/>
        <dbReference type="EC" id="3.5.4.9"/>
    </reaction>
</comment>
<dbReference type="SUPFAM" id="SSF51735">
    <property type="entry name" value="NAD(P)-binding Rossmann-fold domains"/>
    <property type="match status" value="1"/>
</dbReference>
<evidence type="ECO:0000256" key="12">
    <source>
        <dbReference type="HAMAP-Rule" id="MF_01576"/>
    </source>
</evidence>
<evidence type="ECO:0000259" key="14">
    <source>
        <dbReference type="Pfam" id="PF02882"/>
    </source>
</evidence>
<comment type="pathway">
    <text evidence="1 12">One-carbon metabolism; tetrahydrofolate interconversion.</text>
</comment>
<evidence type="ECO:0000259" key="13">
    <source>
        <dbReference type="Pfam" id="PF00763"/>
    </source>
</evidence>
<keyword evidence="9 12" id="KW-0368">Histidine biosynthesis</keyword>
<gene>
    <name evidence="12" type="primary">folD</name>
    <name evidence="15" type="ORF">SAMN02745134_00370</name>
</gene>
<feature type="binding site" evidence="12">
    <location>
        <position position="231"/>
    </location>
    <ligand>
        <name>NADP(+)</name>
        <dbReference type="ChEBI" id="CHEBI:58349"/>
    </ligand>
</feature>
<dbReference type="InterPro" id="IPR020630">
    <property type="entry name" value="THF_DH/CycHdrlase_cat_dom"/>
</dbReference>
<feature type="domain" description="Tetrahydrofolate dehydrogenase/cyclohydrolase catalytic" evidence="13">
    <location>
        <begin position="5"/>
        <end position="120"/>
    </location>
</feature>
<dbReference type="EC" id="1.5.1.5" evidence="12"/>
<dbReference type="HAMAP" id="MF_01576">
    <property type="entry name" value="THF_DHG_CYH"/>
    <property type="match status" value="1"/>
</dbReference>
<dbReference type="GO" id="GO:0004488">
    <property type="term" value="F:methylenetetrahydrofolate dehydrogenase (NADP+) activity"/>
    <property type="evidence" value="ECO:0007669"/>
    <property type="project" value="UniProtKB-UniRule"/>
</dbReference>
<evidence type="ECO:0000256" key="6">
    <source>
        <dbReference type="ARBA" id="ARBA00022801"/>
    </source>
</evidence>
<feature type="domain" description="Tetrahydrofolate dehydrogenase/cyclohydrolase NAD(P)-binding" evidence="14">
    <location>
        <begin position="139"/>
        <end position="280"/>
    </location>
</feature>
<evidence type="ECO:0000256" key="11">
    <source>
        <dbReference type="ARBA" id="ARBA00023268"/>
    </source>
</evidence>
<accession>A0A1W1X0R6</accession>
<evidence type="ECO:0000256" key="5">
    <source>
        <dbReference type="ARBA" id="ARBA00022755"/>
    </source>
</evidence>
<evidence type="ECO:0000313" key="15">
    <source>
        <dbReference type="EMBL" id="SMC17549.1"/>
    </source>
</evidence>
<keyword evidence="8 12" id="KW-0560">Oxidoreductase</keyword>